<proteinExistence type="predicted"/>
<dbReference type="EMBL" id="WIBF01000013">
    <property type="protein sequence ID" value="MQQ10277.1"/>
    <property type="molecule type" value="Genomic_DNA"/>
</dbReference>
<keyword evidence="2" id="KW-1185">Reference proteome</keyword>
<accession>A0A843YNT2</accession>
<dbReference type="RefSeq" id="WP_153217250.1">
    <property type="nucleotide sequence ID" value="NZ_WIBF01000013.1"/>
</dbReference>
<evidence type="ECO:0000313" key="2">
    <source>
        <dbReference type="Proteomes" id="UP000444174"/>
    </source>
</evidence>
<evidence type="ECO:0000313" key="1">
    <source>
        <dbReference type="EMBL" id="MQQ10277.1"/>
    </source>
</evidence>
<protein>
    <submittedName>
        <fullName evidence="1">Uncharacterized protein</fullName>
    </submittedName>
</protein>
<dbReference type="Proteomes" id="UP000444174">
    <property type="component" value="Unassembled WGS sequence"/>
</dbReference>
<name>A0A843YNT2_9RHOB</name>
<sequence length="148" mass="16168">MTLHKADASQPDGTVFINVHKQRDDSKAAPLAFQIRGFEVGKNRHGETTAVPWAVPFEASSSLIEEAPQKTAKSGKEPISAQRAKDLFRVLSDLCKQDAGQWPKALGQMSGEPFNGIRTKRSTHSAADAKCQGRFPGSGHSVRRFGYF</sequence>
<comment type="caution">
    <text evidence="1">The sequence shown here is derived from an EMBL/GenBank/DDBJ whole genome shotgun (WGS) entry which is preliminary data.</text>
</comment>
<reference evidence="1 2" key="1">
    <citation type="submission" date="2019-10" db="EMBL/GenBank/DDBJ databases">
        <title>Epibacterium sp. nov., isolated from seawater.</title>
        <authorList>
            <person name="Zhang X."/>
            <person name="Li N."/>
        </authorList>
    </citation>
    <scope>NUCLEOTIDE SEQUENCE [LARGE SCALE GENOMIC DNA]</scope>
    <source>
        <strain evidence="1 2">SM1979</strain>
    </source>
</reference>
<dbReference type="AlphaFoldDB" id="A0A843YNT2"/>
<gene>
    <name evidence="1" type="ORF">GFB49_17555</name>
</gene>
<organism evidence="1 2">
    <name type="scientific">Tritonibacter litoralis</name>
    <dbReference type="NCBI Taxonomy" id="2662264"/>
    <lineage>
        <taxon>Bacteria</taxon>
        <taxon>Pseudomonadati</taxon>
        <taxon>Pseudomonadota</taxon>
        <taxon>Alphaproteobacteria</taxon>
        <taxon>Rhodobacterales</taxon>
        <taxon>Paracoccaceae</taxon>
        <taxon>Tritonibacter</taxon>
    </lineage>
</organism>